<dbReference type="Pfam" id="PF01557">
    <property type="entry name" value="FAA_hydrolase"/>
    <property type="match status" value="1"/>
</dbReference>
<dbReference type="SUPFAM" id="SSF56529">
    <property type="entry name" value="FAH"/>
    <property type="match status" value="1"/>
</dbReference>
<dbReference type="PANTHER" id="PTHR42796:SF4">
    <property type="entry name" value="FUMARYLACETOACETATE HYDROLASE DOMAIN-CONTAINING PROTEIN 2A"/>
    <property type="match status" value="1"/>
</dbReference>
<sequence length="319" mass="33776">MVGAAPSLPYPAAILFERSFVPMRYCRFEIDNVVQLGLIAGDRITPLAGIDATLPSTMQELMATEGLDARLAKADGAESIAVDSVKILAPVAAPEKVICIGLNYRDHAIETNSPIPESPVVFCKFPSSVVGPGDPIILPTVSDSVDYEAELVIVIGKTAHNVSVDEAMDCVFGYTCGHDVSARDWQKGTPGGQWLLGKTFDTFAPIGPVIVDKSELSDPGNLSVKMHVSGETLQDGTTRELIFSIPELIAHLTQIATLRPGDLIFTGTPPGVGAARTPKRFLKPGDSCTVEIEGIGGLTNPCVAADSAEAKSFRAQRFA</sequence>
<evidence type="ECO:0000313" key="6">
    <source>
        <dbReference type="Proteomes" id="UP000319557"/>
    </source>
</evidence>
<dbReference type="Pfam" id="PF10370">
    <property type="entry name" value="Rv2993c-like_N"/>
    <property type="match status" value="1"/>
</dbReference>
<dbReference type="InterPro" id="IPR036663">
    <property type="entry name" value="Fumarylacetoacetase_C_sf"/>
</dbReference>
<name>A0A517LWX1_9BACT</name>
<keyword evidence="2" id="KW-0479">Metal-binding</keyword>
<accession>A0A517LWX1</accession>
<dbReference type="PANTHER" id="PTHR42796">
    <property type="entry name" value="FUMARYLACETOACETATE HYDROLASE DOMAIN-CONTAINING PROTEIN 2A-RELATED"/>
    <property type="match status" value="1"/>
</dbReference>
<dbReference type="GO" id="GO:0046872">
    <property type="term" value="F:metal ion binding"/>
    <property type="evidence" value="ECO:0007669"/>
    <property type="project" value="UniProtKB-KW"/>
</dbReference>
<evidence type="ECO:0000259" key="3">
    <source>
        <dbReference type="Pfam" id="PF01557"/>
    </source>
</evidence>
<reference evidence="5 6" key="1">
    <citation type="submission" date="2019-02" db="EMBL/GenBank/DDBJ databases">
        <title>Deep-cultivation of Planctomycetes and their phenomic and genomic characterization uncovers novel biology.</title>
        <authorList>
            <person name="Wiegand S."/>
            <person name="Jogler M."/>
            <person name="Boedeker C."/>
            <person name="Pinto D."/>
            <person name="Vollmers J."/>
            <person name="Rivas-Marin E."/>
            <person name="Kohn T."/>
            <person name="Peeters S.H."/>
            <person name="Heuer A."/>
            <person name="Rast P."/>
            <person name="Oberbeckmann S."/>
            <person name="Bunk B."/>
            <person name="Jeske O."/>
            <person name="Meyerdierks A."/>
            <person name="Storesund J.E."/>
            <person name="Kallscheuer N."/>
            <person name="Luecker S."/>
            <person name="Lage O.M."/>
            <person name="Pohl T."/>
            <person name="Merkel B.J."/>
            <person name="Hornburger P."/>
            <person name="Mueller R.-W."/>
            <person name="Bruemmer F."/>
            <person name="Labrenz M."/>
            <person name="Spormann A.M."/>
            <person name="Op den Camp H."/>
            <person name="Overmann J."/>
            <person name="Amann R."/>
            <person name="Jetten M.S.M."/>
            <person name="Mascher T."/>
            <person name="Medema M.H."/>
            <person name="Devos D.P."/>
            <person name="Kaster A.-K."/>
            <person name="Ovreas L."/>
            <person name="Rohde M."/>
            <person name="Galperin M.Y."/>
            <person name="Jogler C."/>
        </authorList>
    </citation>
    <scope>NUCLEOTIDE SEQUENCE [LARGE SCALE GENOMIC DNA]</scope>
    <source>
        <strain evidence="5 6">EC9</strain>
    </source>
</reference>
<evidence type="ECO:0000259" key="4">
    <source>
        <dbReference type="Pfam" id="PF10370"/>
    </source>
</evidence>
<gene>
    <name evidence="5" type="ORF">EC9_12760</name>
</gene>
<feature type="domain" description="Fumarylacetoacetase-like C-terminal" evidence="3">
    <location>
        <begin position="96"/>
        <end position="301"/>
    </location>
</feature>
<dbReference type="InterPro" id="IPR051121">
    <property type="entry name" value="FAH"/>
</dbReference>
<comment type="similarity">
    <text evidence="1">Belongs to the FAH family.</text>
</comment>
<dbReference type="EMBL" id="CP036261">
    <property type="protein sequence ID" value="QDS87100.1"/>
    <property type="molecule type" value="Genomic_DNA"/>
</dbReference>
<keyword evidence="5" id="KW-0456">Lyase</keyword>
<dbReference type="InterPro" id="IPR018833">
    <property type="entry name" value="Rv2993c-like_N"/>
</dbReference>
<feature type="domain" description="Rv2993c-like N-terminal" evidence="4">
    <location>
        <begin position="23"/>
        <end position="90"/>
    </location>
</feature>
<protein>
    <submittedName>
        <fullName evidence="5">Ureidoglycolate lyase</fullName>
        <ecNumber evidence="5">4.3.2.3</ecNumber>
    </submittedName>
</protein>
<dbReference type="Gene3D" id="3.90.850.10">
    <property type="entry name" value="Fumarylacetoacetase-like, C-terminal domain"/>
    <property type="match status" value="1"/>
</dbReference>
<evidence type="ECO:0000256" key="2">
    <source>
        <dbReference type="ARBA" id="ARBA00022723"/>
    </source>
</evidence>
<evidence type="ECO:0000256" key="1">
    <source>
        <dbReference type="ARBA" id="ARBA00010211"/>
    </source>
</evidence>
<dbReference type="GO" id="GO:0019752">
    <property type="term" value="P:carboxylic acid metabolic process"/>
    <property type="evidence" value="ECO:0007669"/>
    <property type="project" value="UniProtKB-ARBA"/>
</dbReference>
<proteinExistence type="inferred from homology"/>
<dbReference type="InterPro" id="IPR011234">
    <property type="entry name" value="Fumarylacetoacetase-like_C"/>
</dbReference>
<dbReference type="KEGG" id="ruv:EC9_12760"/>
<dbReference type="GO" id="GO:0050385">
    <property type="term" value="F:ureidoglycolate lyase activity"/>
    <property type="evidence" value="ECO:0007669"/>
    <property type="project" value="UniProtKB-EC"/>
</dbReference>
<dbReference type="GO" id="GO:0016853">
    <property type="term" value="F:isomerase activity"/>
    <property type="evidence" value="ECO:0007669"/>
    <property type="project" value="UniProtKB-ARBA"/>
</dbReference>
<organism evidence="5 6">
    <name type="scientific">Rosistilla ulvae</name>
    <dbReference type="NCBI Taxonomy" id="1930277"/>
    <lineage>
        <taxon>Bacteria</taxon>
        <taxon>Pseudomonadati</taxon>
        <taxon>Planctomycetota</taxon>
        <taxon>Planctomycetia</taxon>
        <taxon>Pirellulales</taxon>
        <taxon>Pirellulaceae</taxon>
        <taxon>Rosistilla</taxon>
    </lineage>
</organism>
<evidence type="ECO:0000313" key="5">
    <source>
        <dbReference type="EMBL" id="QDS87100.1"/>
    </source>
</evidence>
<dbReference type="Proteomes" id="UP000319557">
    <property type="component" value="Chromosome"/>
</dbReference>
<dbReference type="FunFam" id="3.90.850.10:FF:000002">
    <property type="entry name" value="2-hydroxyhepta-2,4-diene-1,7-dioate isomerase"/>
    <property type="match status" value="1"/>
</dbReference>
<dbReference type="AlphaFoldDB" id="A0A517LWX1"/>
<keyword evidence="6" id="KW-1185">Reference proteome</keyword>
<dbReference type="EC" id="4.3.2.3" evidence="5"/>